<evidence type="ECO:0000259" key="6">
    <source>
        <dbReference type="PROSITE" id="PS50977"/>
    </source>
</evidence>
<dbReference type="RefSeq" id="WP_253660639.1">
    <property type="nucleotide sequence ID" value="NZ_BAAAJQ010000001.1"/>
</dbReference>
<gene>
    <name evidence="7" type="ORF">LX13_001404</name>
</gene>
<comment type="caution">
    <text evidence="7">The sequence shown here is derived from an EMBL/GenBank/DDBJ whole genome shotgun (WGS) entry which is preliminary data.</text>
</comment>
<dbReference type="Proteomes" id="UP001206895">
    <property type="component" value="Unassembled WGS sequence"/>
</dbReference>
<reference evidence="7 8" key="1">
    <citation type="submission" date="2022-06" db="EMBL/GenBank/DDBJ databases">
        <title>Genomic Encyclopedia of Archaeal and Bacterial Type Strains, Phase II (KMG-II): from individual species to whole genera.</title>
        <authorList>
            <person name="Goeker M."/>
        </authorList>
    </citation>
    <scope>NUCLEOTIDE SEQUENCE [LARGE SCALE GENOMIC DNA]</scope>
    <source>
        <strain evidence="7 8">DSM 44693</strain>
    </source>
</reference>
<organism evidence="7 8">
    <name type="scientific">Williamsia maris</name>
    <dbReference type="NCBI Taxonomy" id="72806"/>
    <lineage>
        <taxon>Bacteria</taxon>
        <taxon>Bacillati</taxon>
        <taxon>Actinomycetota</taxon>
        <taxon>Actinomycetes</taxon>
        <taxon>Mycobacteriales</taxon>
        <taxon>Nocardiaceae</taxon>
        <taxon>Williamsia</taxon>
    </lineage>
</organism>
<dbReference type="EMBL" id="JAMTCJ010000002">
    <property type="protein sequence ID" value="MCP2175585.1"/>
    <property type="molecule type" value="Genomic_DNA"/>
</dbReference>
<dbReference type="InterPro" id="IPR001647">
    <property type="entry name" value="HTH_TetR"/>
</dbReference>
<dbReference type="InterPro" id="IPR050109">
    <property type="entry name" value="HTH-type_TetR-like_transc_reg"/>
</dbReference>
<evidence type="ECO:0000256" key="5">
    <source>
        <dbReference type="SAM" id="MobiDB-lite"/>
    </source>
</evidence>
<keyword evidence="1" id="KW-0805">Transcription regulation</keyword>
<dbReference type="PANTHER" id="PTHR30055">
    <property type="entry name" value="HTH-TYPE TRANSCRIPTIONAL REGULATOR RUTR"/>
    <property type="match status" value="1"/>
</dbReference>
<keyword evidence="8" id="KW-1185">Reference proteome</keyword>
<name>A0ABT1HBF2_9NOCA</name>
<keyword evidence="2 4" id="KW-0238">DNA-binding</keyword>
<dbReference type="InterPro" id="IPR009057">
    <property type="entry name" value="Homeodomain-like_sf"/>
</dbReference>
<evidence type="ECO:0000256" key="2">
    <source>
        <dbReference type="ARBA" id="ARBA00023125"/>
    </source>
</evidence>
<evidence type="ECO:0000256" key="1">
    <source>
        <dbReference type="ARBA" id="ARBA00023015"/>
    </source>
</evidence>
<protein>
    <submittedName>
        <fullName evidence="7">Transcriptional regulator, TetR family</fullName>
    </submittedName>
</protein>
<evidence type="ECO:0000313" key="7">
    <source>
        <dbReference type="EMBL" id="MCP2175585.1"/>
    </source>
</evidence>
<dbReference type="Pfam" id="PF00440">
    <property type="entry name" value="TetR_N"/>
    <property type="match status" value="1"/>
</dbReference>
<keyword evidence="3" id="KW-0804">Transcription</keyword>
<dbReference type="Pfam" id="PF16859">
    <property type="entry name" value="TetR_C_11"/>
    <property type="match status" value="1"/>
</dbReference>
<accession>A0ABT1HBF2</accession>
<dbReference type="PANTHER" id="PTHR30055:SF148">
    <property type="entry name" value="TETR-FAMILY TRANSCRIPTIONAL REGULATOR"/>
    <property type="match status" value="1"/>
</dbReference>
<sequence length="216" mass="23219">MTDATEPSTADAVPEKRRPGRPVSAAARRTVLATAVELLDEGGFAAFTIDEVARRSRVSKATIYKHWAGGLDVAADAYGSTVTDAVPVLDTGDTVADLMDQVRRLAAFYASPRGRVIAELMAAGVGKPQGAALLRRKFFATRRQQTLELIVRGQDAGHLRADVDPELAIDLLFGPMIFRLFNGAEPLDDDQARTIAELGMRAVATPTHQPLPHHPA</sequence>
<evidence type="ECO:0000256" key="4">
    <source>
        <dbReference type="PROSITE-ProRule" id="PRU00335"/>
    </source>
</evidence>
<evidence type="ECO:0000313" key="8">
    <source>
        <dbReference type="Proteomes" id="UP001206895"/>
    </source>
</evidence>
<dbReference type="PROSITE" id="PS50977">
    <property type="entry name" value="HTH_TETR_2"/>
    <property type="match status" value="1"/>
</dbReference>
<dbReference type="SUPFAM" id="SSF46689">
    <property type="entry name" value="Homeodomain-like"/>
    <property type="match status" value="1"/>
</dbReference>
<feature type="region of interest" description="Disordered" evidence="5">
    <location>
        <begin position="1"/>
        <end position="24"/>
    </location>
</feature>
<dbReference type="InterPro" id="IPR036271">
    <property type="entry name" value="Tet_transcr_reg_TetR-rel_C_sf"/>
</dbReference>
<feature type="DNA-binding region" description="H-T-H motif" evidence="4">
    <location>
        <begin position="48"/>
        <end position="67"/>
    </location>
</feature>
<feature type="domain" description="HTH tetR-type" evidence="6">
    <location>
        <begin position="25"/>
        <end position="85"/>
    </location>
</feature>
<dbReference type="Gene3D" id="1.10.10.60">
    <property type="entry name" value="Homeodomain-like"/>
    <property type="match status" value="1"/>
</dbReference>
<dbReference type="SUPFAM" id="SSF48498">
    <property type="entry name" value="Tetracyclin repressor-like, C-terminal domain"/>
    <property type="match status" value="1"/>
</dbReference>
<evidence type="ECO:0000256" key="3">
    <source>
        <dbReference type="ARBA" id="ARBA00023163"/>
    </source>
</evidence>
<dbReference type="InterPro" id="IPR011075">
    <property type="entry name" value="TetR_C"/>
</dbReference>
<dbReference type="Gene3D" id="1.10.357.10">
    <property type="entry name" value="Tetracycline Repressor, domain 2"/>
    <property type="match status" value="1"/>
</dbReference>
<proteinExistence type="predicted"/>